<feature type="transmembrane region" description="Helical" evidence="5">
    <location>
        <begin position="422"/>
        <end position="441"/>
    </location>
</feature>
<feature type="transmembrane region" description="Helical" evidence="5">
    <location>
        <begin position="77"/>
        <end position="97"/>
    </location>
</feature>
<reference evidence="7" key="2">
    <citation type="journal article" date="2021" name="PeerJ">
        <title>Extensive microbial diversity within the chicken gut microbiome revealed by metagenomics and culture.</title>
        <authorList>
            <person name="Gilroy R."/>
            <person name="Ravi A."/>
            <person name="Getino M."/>
            <person name="Pursley I."/>
            <person name="Horton D.L."/>
            <person name="Alikhan N.F."/>
            <person name="Baker D."/>
            <person name="Gharbi K."/>
            <person name="Hall N."/>
            <person name="Watson M."/>
            <person name="Adriaenssens E.M."/>
            <person name="Foster-Nyarko E."/>
            <person name="Jarju S."/>
            <person name="Secka A."/>
            <person name="Antonio M."/>
            <person name="Oren A."/>
            <person name="Chaudhuri R.R."/>
            <person name="La Ragione R."/>
            <person name="Hildebrand F."/>
            <person name="Pallen M.J."/>
        </authorList>
    </citation>
    <scope>NUCLEOTIDE SEQUENCE</scope>
    <source>
        <strain evidence="7">CHK121-14286</strain>
    </source>
</reference>
<accession>A0A9D1J827</accession>
<comment type="caution">
    <text evidence="7">The sequence shown here is derived from an EMBL/GenBank/DDBJ whole genome shotgun (WGS) entry which is preliminary data.</text>
</comment>
<evidence type="ECO:0000256" key="4">
    <source>
        <dbReference type="SAM" id="MobiDB-lite"/>
    </source>
</evidence>
<sequence>MKLNYKRTLLVGFAFFLICAFWQAYETIIPLMLTNKFGLDQTWSGFIMSLDNILALFMLPLFGALSDKKDTRYGKRTPFIFIGTLCAVVCFVGLTFADNAQLDKISQGTKQTYWEQNYRVENREYHSVTNNGVAEFYTVHDYAAKVYFDESYDNLSSQQQQQLESWYDQLTYDSYYVYNHDSNTYKLCFPKTEGSGLFAKTTYYYADGTPLESGARTINAYSSLVSEAENQFAHSVTQSNAGVLVVFIVVLLLTLVAMAVFRSPAVALMPDVTVKPLRSKANAIINLMGTAGGILVLLLGMVFGTGKVSNQLMSYTWFVVTVCAIMVVALAVFILTVKEKRWNKEMLEQQAVLDQEESQTEPQAETAPQQQDETEKLPKDKLRSLIFILASVALWFIGYNAITSKYSVYAVNVLNKDYNTTLLIAQAAAVVAYIPVGLLASKIGRKKSILIGVALLALAFFGAIFITSASPSWLISVLFALAGIAWATINVNSFPMVVELSKGGNIGKYTGYYYTASMAAQVVTPILSGALMDALGTMSVLFPYATVFVVLSFVTMIFVKHGDSKPTSPKDKMEMLAGADD</sequence>
<evidence type="ECO:0000313" key="8">
    <source>
        <dbReference type="Proteomes" id="UP000824200"/>
    </source>
</evidence>
<dbReference type="EMBL" id="DVHL01000032">
    <property type="protein sequence ID" value="HIR66005.1"/>
    <property type="molecule type" value="Genomic_DNA"/>
</dbReference>
<evidence type="ECO:0000256" key="3">
    <source>
        <dbReference type="ARBA" id="ARBA00023136"/>
    </source>
</evidence>
<feature type="transmembrane region" description="Helical" evidence="5">
    <location>
        <begin position="448"/>
        <end position="467"/>
    </location>
</feature>
<proteinExistence type="predicted"/>
<organism evidence="7 8">
    <name type="scientific">Candidatus Fimimonas gallinarum</name>
    <dbReference type="NCBI Taxonomy" id="2840821"/>
    <lineage>
        <taxon>Bacteria</taxon>
        <taxon>Pseudomonadati</taxon>
        <taxon>Myxococcota</taxon>
        <taxon>Myxococcia</taxon>
        <taxon>Myxococcales</taxon>
        <taxon>Cystobacterineae</taxon>
        <taxon>Myxococcaceae</taxon>
        <taxon>Myxococcaceae incertae sedis</taxon>
        <taxon>Candidatus Fimimonas</taxon>
    </lineage>
</organism>
<dbReference type="InterPro" id="IPR020846">
    <property type="entry name" value="MFS_dom"/>
</dbReference>
<dbReference type="PROSITE" id="PS50850">
    <property type="entry name" value="MFS"/>
    <property type="match status" value="1"/>
</dbReference>
<dbReference type="Pfam" id="PF13347">
    <property type="entry name" value="MFS_2"/>
    <property type="match status" value="1"/>
</dbReference>
<feature type="domain" description="Major facilitator superfamily (MFS) profile" evidence="6">
    <location>
        <begin position="376"/>
        <end position="581"/>
    </location>
</feature>
<dbReference type="InterPro" id="IPR036259">
    <property type="entry name" value="MFS_trans_sf"/>
</dbReference>
<keyword evidence="1 5" id="KW-0812">Transmembrane</keyword>
<evidence type="ECO:0000259" key="6">
    <source>
        <dbReference type="PROSITE" id="PS50850"/>
    </source>
</evidence>
<dbReference type="Pfam" id="PF07690">
    <property type="entry name" value="MFS_1"/>
    <property type="match status" value="2"/>
</dbReference>
<gene>
    <name evidence="7" type="ORF">IAC95_03910</name>
</gene>
<protein>
    <submittedName>
        <fullName evidence="7">MFS transporter</fullName>
    </submittedName>
</protein>
<feature type="transmembrane region" description="Helical" evidence="5">
    <location>
        <begin position="473"/>
        <end position="491"/>
    </location>
</feature>
<feature type="transmembrane region" description="Helical" evidence="5">
    <location>
        <begin position="281"/>
        <end position="303"/>
    </location>
</feature>
<feature type="compositionally biased region" description="Polar residues" evidence="4">
    <location>
        <begin position="360"/>
        <end position="371"/>
    </location>
</feature>
<feature type="transmembrane region" description="Helical" evidence="5">
    <location>
        <begin position="241"/>
        <end position="261"/>
    </location>
</feature>
<name>A0A9D1J827_9BACT</name>
<feature type="transmembrane region" description="Helical" evidence="5">
    <location>
        <begin position="538"/>
        <end position="559"/>
    </location>
</feature>
<dbReference type="InterPro" id="IPR011701">
    <property type="entry name" value="MFS"/>
</dbReference>
<feature type="transmembrane region" description="Helical" evidence="5">
    <location>
        <begin position="315"/>
        <end position="337"/>
    </location>
</feature>
<keyword evidence="2 5" id="KW-1133">Transmembrane helix</keyword>
<dbReference type="GO" id="GO:0022857">
    <property type="term" value="F:transmembrane transporter activity"/>
    <property type="evidence" value="ECO:0007669"/>
    <property type="project" value="InterPro"/>
</dbReference>
<dbReference type="SUPFAM" id="SSF103473">
    <property type="entry name" value="MFS general substrate transporter"/>
    <property type="match status" value="2"/>
</dbReference>
<dbReference type="PANTHER" id="PTHR23528:SF1">
    <property type="entry name" value="MAJOR FACILITATOR SUPERFAMILY (MFS) PROFILE DOMAIN-CONTAINING PROTEIN"/>
    <property type="match status" value="1"/>
</dbReference>
<evidence type="ECO:0000256" key="2">
    <source>
        <dbReference type="ARBA" id="ARBA00022989"/>
    </source>
</evidence>
<evidence type="ECO:0000256" key="1">
    <source>
        <dbReference type="ARBA" id="ARBA00022692"/>
    </source>
</evidence>
<evidence type="ECO:0000256" key="5">
    <source>
        <dbReference type="SAM" id="Phobius"/>
    </source>
</evidence>
<feature type="transmembrane region" description="Helical" evidence="5">
    <location>
        <begin position="385"/>
        <end position="402"/>
    </location>
</feature>
<dbReference type="Proteomes" id="UP000824200">
    <property type="component" value="Unassembled WGS sequence"/>
</dbReference>
<dbReference type="AlphaFoldDB" id="A0A9D1J827"/>
<dbReference type="Gene3D" id="1.20.1250.20">
    <property type="entry name" value="MFS general substrate transporter like domains"/>
    <property type="match status" value="3"/>
</dbReference>
<feature type="transmembrane region" description="Helical" evidence="5">
    <location>
        <begin position="512"/>
        <end position="532"/>
    </location>
</feature>
<evidence type="ECO:0000313" key="7">
    <source>
        <dbReference type="EMBL" id="HIR66005.1"/>
    </source>
</evidence>
<dbReference type="PANTHER" id="PTHR23528">
    <property type="match status" value="1"/>
</dbReference>
<feature type="transmembrane region" description="Helical" evidence="5">
    <location>
        <begin position="42"/>
        <end position="65"/>
    </location>
</feature>
<reference evidence="7" key="1">
    <citation type="submission" date="2020-10" db="EMBL/GenBank/DDBJ databases">
        <authorList>
            <person name="Gilroy R."/>
        </authorList>
    </citation>
    <scope>NUCLEOTIDE SEQUENCE</scope>
    <source>
        <strain evidence="7">CHK121-14286</strain>
    </source>
</reference>
<keyword evidence="3 5" id="KW-0472">Membrane</keyword>
<feature type="region of interest" description="Disordered" evidence="4">
    <location>
        <begin position="354"/>
        <end position="376"/>
    </location>
</feature>